<accession>A0A3N4J5V6</accession>
<dbReference type="EMBL" id="ML120448">
    <property type="protein sequence ID" value="RPA93689.1"/>
    <property type="molecule type" value="Genomic_DNA"/>
</dbReference>
<protein>
    <submittedName>
        <fullName evidence="1">Uncharacterized protein</fullName>
    </submittedName>
</protein>
<name>A0A3N4J5V6_9PEZI</name>
<sequence>MPALKLSDEQKEVCARRFKRVGNSLLKTTEFVNWVDGSAGHVLLCLAEPGVEKTYISPPVETLGALAGDDDNVSVLHLYCTATTLSQR</sequence>
<evidence type="ECO:0000313" key="2">
    <source>
        <dbReference type="Proteomes" id="UP000276215"/>
    </source>
</evidence>
<gene>
    <name evidence="1" type="ORF">L873DRAFT_1513600</name>
</gene>
<reference evidence="1 2" key="1">
    <citation type="journal article" date="2018" name="Nat. Ecol. Evol.">
        <title>Pezizomycetes genomes reveal the molecular basis of ectomycorrhizal truffle lifestyle.</title>
        <authorList>
            <person name="Murat C."/>
            <person name="Payen T."/>
            <person name="Noel B."/>
            <person name="Kuo A."/>
            <person name="Morin E."/>
            <person name="Chen J."/>
            <person name="Kohler A."/>
            <person name="Krizsan K."/>
            <person name="Balestrini R."/>
            <person name="Da Silva C."/>
            <person name="Montanini B."/>
            <person name="Hainaut M."/>
            <person name="Levati E."/>
            <person name="Barry K.W."/>
            <person name="Belfiori B."/>
            <person name="Cichocki N."/>
            <person name="Clum A."/>
            <person name="Dockter R.B."/>
            <person name="Fauchery L."/>
            <person name="Guy J."/>
            <person name="Iotti M."/>
            <person name="Le Tacon F."/>
            <person name="Lindquist E.A."/>
            <person name="Lipzen A."/>
            <person name="Malagnac F."/>
            <person name="Mello A."/>
            <person name="Molinier V."/>
            <person name="Miyauchi S."/>
            <person name="Poulain J."/>
            <person name="Riccioni C."/>
            <person name="Rubini A."/>
            <person name="Sitrit Y."/>
            <person name="Splivallo R."/>
            <person name="Traeger S."/>
            <person name="Wang M."/>
            <person name="Zifcakova L."/>
            <person name="Wipf D."/>
            <person name="Zambonelli A."/>
            <person name="Paolocci F."/>
            <person name="Nowrousian M."/>
            <person name="Ottonello S."/>
            <person name="Baldrian P."/>
            <person name="Spatafora J.W."/>
            <person name="Henrissat B."/>
            <person name="Nagy L.G."/>
            <person name="Aury J.M."/>
            <person name="Wincker P."/>
            <person name="Grigoriev I.V."/>
            <person name="Bonfante P."/>
            <person name="Martin F.M."/>
        </authorList>
    </citation>
    <scope>NUCLEOTIDE SEQUENCE [LARGE SCALE GENOMIC DNA]</scope>
    <source>
        <strain evidence="1 2">120613-1</strain>
    </source>
</reference>
<dbReference type="AlphaFoldDB" id="A0A3N4J5V6"/>
<proteinExistence type="predicted"/>
<keyword evidence="2" id="KW-1185">Reference proteome</keyword>
<organism evidence="1 2">
    <name type="scientific">Choiromyces venosus 120613-1</name>
    <dbReference type="NCBI Taxonomy" id="1336337"/>
    <lineage>
        <taxon>Eukaryota</taxon>
        <taxon>Fungi</taxon>
        <taxon>Dikarya</taxon>
        <taxon>Ascomycota</taxon>
        <taxon>Pezizomycotina</taxon>
        <taxon>Pezizomycetes</taxon>
        <taxon>Pezizales</taxon>
        <taxon>Tuberaceae</taxon>
        <taxon>Choiromyces</taxon>
    </lineage>
</organism>
<dbReference type="Proteomes" id="UP000276215">
    <property type="component" value="Unassembled WGS sequence"/>
</dbReference>
<evidence type="ECO:0000313" key="1">
    <source>
        <dbReference type="EMBL" id="RPA93689.1"/>
    </source>
</evidence>